<evidence type="ECO:0000256" key="3">
    <source>
        <dbReference type="ARBA" id="ARBA00019365"/>
    </source>
</evidence>
<dbReference type="SUPFAM" id="SSF46785">
    <property type="entry name" value="Winged helix' DNA-binding domain"/>
    <property type="match status" value="1"/>
</dbReference>
<evidence type="ECO:0000256" key="9">
    <source>
        <dbReference type="ARBA" id="ARBA00023159"/>
    </source>
</evidence>
<keyword evidence="10" id="KW-0804">Transcription</keyword>
<dbReference type="GO" id="GO:0009086">
    <property type="term" value="P:methionine biosynthetic process"/>
    <property type="evidence" value="ECO:0007669"/>
    <property type="project" value="UniProtKB-KW"/>
</dbReference>
<dbReference type="RefSeq" id="WP_149600016.1">
    <property type="nucleotide sequence ID" value="NZ_VTUU01000003.1"/>
</dbReference>
<dbReference type="InterPro" id="IPR036390">
    <property type="entry name" value="WH_DNA-bd_sf"/>
</dbReference>
<dbReference type="Pfam" id="PF00126">
    <property type="entry name" value="HTH_1"/>
    <property type="match status" value="1"/>
</dbReference>
<evidence type="ECO:0000256" key="1">
    <source>
        <dbReference type="ARBA" id="ARBA00004496"/>
    </source>
</evidence>
<evidence type="ECO:0000256" key="7">
    <source>
        <dbReference type="ARBA" id="ARBA00023015"/>
    </source>
</evidence>
<dbReference type="GO" id="GO:0003700">
    <property type="term" value="F:DNA-binding transcription factor activity"/>
    <property type="evidence" value="ECO:0007669"/>
    <property type="project" value="InterPro"/>
</dbReference>
<evidence type="ECO:0000256" key="8">
    <source>
        <dbReference type="ARBA" id="ARBA00023125"/>
    </source>
</evidence>
<dbReference type="CDD" id="cd08441">
    <property type="entry name" value="PBP2_MetR"/>
    <property type="match status" value="1"/>
</dbReference>
<dbReference type="PRINTS" id="PR00039">
    <property type="entry name" value="HTHLYSR"/>
</dbReference>
<dbReference type="InterPro" id="IPR036388">
    <property type="entry name" value="WH-like_DNA-bd_sf"/>
</dbReference>
<comment type="similarity">
    <text evidence="2">Belongs to the LysR transcriptional regulatory family.</text>
</comment>
<sequence>MIERSHLRIVREIERQGSLTAAAENLHLTQSALSHTIRKLEQQVGTALWRREGRRLQLTQAGEYLLKESLRLLPQMERMDDVLAGFAAGDKGTLSIGMECHPCYQWLLKVVEPFLARWPGVDVDVKQEFQFGGIAALFSHDIDILVTPDPIRRDGIQFDPVFPYEQVLVVSSDNPLAELEHASPGDLSDQVLYTYPVAVERLDIFQQFLLPAQHSPKKHKTVEATEIMLQMVAADRGVATLPQWLVEEYSQRLPVRSVRLGEQGIHKHIHLGTRTDEAQSPFGESFLALALESAGALD</sequence>
<dbReference type="SUPFAM" id="SSF53850">
    <property type="entry name" value="Periplasmic binding protein-like II"/>
    <property type="match status" value="1"/>
</dbReference>
<dbReference type="PANTHER" id="PTHR30126">
    <property type="entry name" value="HTH-TYPE TRANSCRIPTIONAL REGULATOR"/>
    <property type="match status" value="1"/>
</dbReference>
<evidence type="ECO:0000256" key="2">
    <source>
        <dbReference type="ARBA" id="ARBA00009437"/>
    </source>
</evidence>
<keyword evidence="5" id="KW-0678">Repressor</keyword>
<dbReference type="AlphaFoldDB" id="A0A5B0VKF2"/>
<dbReference type="EMBL" id="VTUU01000003">
    <property type="protein sequence ID" value="KAA1174451.1"/>
    <property type="molecule type" value="Genomic_DNA"/>
</dbReference>
<evidence type="ECO:0000256" key="11">
    <source>
        <dbReference type="ARBA" id="ARBA00023167"/>
    </source>
</evidence>
<keyword evidence="8" id="KW-0238">DNA-binding</keyword>
<organism evidence="13 14">
    <name type="scientific">Marinobacter salinexigens</name>
    <dbReference type="NCBI Taxonomy" id="2919747"/>
    <lineage>
        <taxon>Bacteria</taxon>
        <taxon>Pseudomonadati</taxon>
        <taxon>Pseudomonadota</taxon>
        <taxon>Gammaproteobacteria</taxon>
        <taxon>Pseudomonadales</taxon>
        <taxon>Marinobacteraceae</taxon>
        <taxon>Marinobacter</taxon>
    </lineage>
</organism>
<accession>A0A5B0VKF2</accession>
<comment type="caution">
    <text evidence="13">The sequence shown here is derived from an EMBL/GenBank/DDBJ whole genome shotgun (WGS) entry which is preliminary data.</text>
</comment>
<name>A0A5B0VKF2_9GAMM</name>
<keyword evidence="6" id="KW-0028">Amino-acid biosynthesis</keyword>
<evidence type="ECO:0000313" key="13">
    <source>
        <dbReference type="EMBL" id="KAA1174451.1"/>
    </source>
</evidence>
<dbReference type="InterPro" id="IPR000847">
    <property type="entry name" value="LysR_HTH_N"/>
</dbReference>
<evidence type="ECO:0000256" key="6">
    <source>
        <dbReference type="ARBA" id="ARBA00022605"/>
    </source>
</evidence>
<evidence type="ECO:0000259" key="12">
    <source>
        <dbReference type="PROSITE" id="PS50931"/>
    </source>
</evidence>
<evidence type="ECO:0000256" key="10">
    <source>
        <dbReference type="ARBA" id="ARBA00023163"/>
    </source>
</evidence>
<evidence type="ECO:0000256" key="4">
    <source>
        <dbReference type="ARBA" id="ARBA00022490"/>
    </source>
</evidence>
<dbReference type="Gene3D" id="1.10.10.10">
    <property type="entry name" value="Winged helix-like DNA-binding domain superfamily/Winged helix DNA-binding domain"/>
    <property type="match status" value="1"/>
</dbReference>
<dbReference type="GO" id="GO:0000976">
    <property type="term" value="F:transcription cis-regulatory region binding"/>
    <property type="evidence" value="ECO:0007669"/>
    <property type="project" value="TreeGrafter"/>
</dbReference>
<dbReference type="FunFam" id="1.10.10.10:FF:000001">
    <property type="entry name" value="LysR family transcriptional regulator"/>
    <property type="match status" value="1"/>
</dbReference>
<comment type="subcellular location">
    <subcellularLocation>
        <location evidence="1">Cytoplasm</location>
    </subcellularLocation>
</comment>
<evidence type="ECO:0000313" key="14">
    <source>
        <dbReference type="Proteomes" id="UP000323161"/>
    </source>
</evidence>
<protein>
    <recommendedName>
        <fullName evidence="3">HTH-type transcriptional regulator MetR</fullName>
    </recommendedName>
</protein>
<keyword evidence="9" id="KW-0010">Activator</keyword>
<keyword evidence="4" id="KW-0963">Cytoplasm</keyword>
<dbReference type="Proteomes" id="UP000323161">
    <property type="component" value="Unassembled WGS sequence"/>
</dbReference>
<dbReference type="InterPro" id="IPR005119">
    <property type="entry name" value="LysR_subst-bd"/>
</dbReference>
<dbReference type="PROSITE" id="PS50931">
    <property type="entry name" value="HTH_LYSR"/>
    <property type="match status" value="1"/>
</dbReference>
<keyword evidence="7" id="KW-0805">Transcription regulation</keyword>
<dbReference type="InterPro" id="IPR037406">
    <property type="entry name" value="MetR_PBP2"/>
</dbReference>
<dbReference type="GO" id="GO:0005737">
    <property type="term" value="C:cytoplasm"/>
    <property type="evidence" value="ECO:0007669"/>
    <property type="project" value="UniProtKB-SubCell"/>
</dbReference>
<evidence type="ECO:0000256" key="5">
    <source>
        <dbReference type="ARBA" id="ARBA00022491"/>
    </source>
</evidence>
<feature type="domain" description="HTH lysR-type" evidence="12">
    <location>
        <begin position="1"/>
        <end position="59"/>
    </location>
</feature>
<dbReference type="Gene3D" id="3.40.190.10">
    <property type="entry name" value="Periplasmic binding protein-like II"/>
    <property type="match status" value="1"/>
</dbReference>
<keyword evidence="11" id="KW-0486">Methionine biosynthesis</keyword>
<gene>
    <name evidence="13" type="ORF">FWJ25_09500</name>
</gene>
<keyword evidence="14" id="KW-1185">Reference proteome</keyword>
<reference evidence="13 14" key="1">
    <citation type="submission" date="2019-08" db="EMBL/GenBank/DDBJ databases">
        <title>Marinobacter ZYF650 sp. nov., a marine bacterium isolated from seawater of the Mariana trench.</title>
        <authorList>
            <person name="Ahmad W."/>
        </authorList>
    </citation>
    <scope>NUCLEOTIDE SEQUENCE [LARGE SCALE GENOMIC DNA]</scope>
    <source>
        <strain evidence="13 14">ZYF650</strain>
    </source>
</reference>
<dbReference type="Pfam" id="PF03466">
    <property type="entry name" value="LysR_substrate"/>
    <property type="match status" value="1"/>
</dbReference>
<proteinExistence type="inferred from homology"/>
<dbReference type="PANTHER" id="PTHR30126:SF25">
    <property type="entry name" value="HTH-TYPE TRANSCRIPTIONAL REGULATOR METR"/>
    <property type="match status" value="1"/>
</dbReference>